<keyword evidence="3" id="KW-0378">Hydrolase</keyword>
<dbReference type="Pfam" id="PF00232">
    <property type="entry name" value="Glyco_hydro_1"/>
    <property type="match status" value="1"/>
</dbReference>
<dbReference type="PANTHER" id="PTHR10353:SF36">
    <property type="entry name" value="LP05116P"/>
    <property type="match status" value="1"/>
</dbReference>
<dbReference type="EC" id="3.2.1.21" evidence="2"/>
<evidence type="ECO:0000256" key="2">
    <source>
        <dbReference type="ARBA" id="ARBA00012744"/>
    </source>
</evidence>
<dbReference type="Proteomes" id="UP001148838">
    <property type="component" value="Unassembled WGS sequence"/>
</dbReference>
<dbReference type="EMBL" id="JAJSOF020000009">
    <property type="protein sequence ID" value="KAJ4446060.1"/>
    <property type="molecule type" value="Genomic_DNA"/>
</dbReference>
<feature type="active site" description="Nucleophile" evidence="5">
    <location>
        <position position="473"/>
    </location>
</feature>
<comment type="similarity">
    <text evidence="1 6">Belongs to the glycosyl hydrolase 1 family.</text>
</comment>
<gene>
    <name evidence="7" type="ORF">ANN_12746</name>
</gene>
<evidence type="ECO:0000313" key="8">
    <source>
        <dbReference type="Proteomes" id="UP001148838"/>
    </source>
</evidence>
<organism evidence="7 8">
    <name type="scientific">Periplaneta americana</name>
    <name type="common">American cockroach</name>
    <name type="synonym">Blatta americana</name>
    <dbReference type="NCBI Taxonomy" id="6978"/>
    <lineage>
        <taxon>Eukaryota</taxon>
        <taxon>Metazoa</taxon>
        <taxon>Ecdysozoa</taxon>
        <taxon>Arthropoda</taxon>
        <taxon>Hexapoda</taxon>
        <taxon>Insecta</taxon>
        <taxon>Pterygota</taxon>
        <taxon>Neoptera</taxon>
        <taxon>Polyneoptera</taxon>
        <taxon>Dictyoptera</taxon>
        <taxon>Blattodea</taxon>
        <taxon>Blattoidea</taxon>
        <taxon>Blattidae</taxon>
        <taxon>Blattinae</taxon>
        <taxon>Periplaneta</taxon>
    </lineage>
</organism>
<protein>
    <recommendedName>
        <fullName evidence="2">beta-glucosidase</fullName>
        <ecNumber evidence="2">3.2.1.21</ecNumber>
    </recommendedName>
</protein>
<dbReference type="InterPro" id="IPR017853">
    <property type="entry name" value="GH"/>
</dbReference>
<dbReference type="PROSITE" id="PS00572">
    <property type="entry name" value="GLYCOSYL_HYDROL_F1_1"/>
    <property type="match status" value="1"/>
</dbReference>
<reference evidence="7 8" key="1">
    <citation type="journal article" date="2022" name="Allergy">
        <title>Genome assembly and annotation of Periplaneta americana reveal a comprehensive cockroach allergen profile.</title>
        <authorList>
            <person name="Wang L."/>
            <person name="Xiong Q."/>
            <person name="Saelim N."/>
            <person name="Wang L."/>
            <person name="Nong W."/>
            <person name="Wan A.T."/>
            <person name="Shi M."/>
            <person name="Liu X."/>
            <person name="Cao Q."/>
            <person name="Hui J.H.L."/>
            <person name="Sookrung N."/>
            <person name="Leung T.F."/>
            <person name="Tungtrongchitr A."/>
            <person name="Tsui S.K.W."/>
        </authorList>
    </citation>
    <scope>NUCLEOTIDE SEQUENCE [LARGE SCALE GENOMIC DNA]</scope>
    <source>
        <strain evidence="7">PWHHKU_190912</strain>
    </source>
</reference>
<dbReference type="InterPro" id="IPR001360">
    <property type="entry name" value="Glyco_hydro_1"/>
</dbReference>
<evidence type="ECO:0000313" key="7">
    <source>
        <dbReference type="EMBL" id="KAJ4446060.1"/>
    </source>
</evidence>
<evidence type="ECO:0000256" key="3">
    <source>
        <dbReference type="ARBA" id="ARBA00022801"/>
    </source>
</evidence>
<sequence>MTRLREYAIRKVQDNREGLELNGLHQLLVYVDDVNMFGENPQTIRKNTGILLEASKEIGLEIVSHGMLCKMIARGLCLFALVAAASTAAVVHDAQSKAYTFPEGFLLGVATASYQVEGAWNEDGKGVNIWDTQTHNKSYLIADHSTGDVACDSYHKYKEDVQLMKEMGVDFYRFSFSWSRILPNGHVNVINQAGIDFYNNLINELLANGIQPLATIYHWDLPQPLQDLGGWPNPIIADYYEDYARVLFTNFGDRIKYWITFNEPSVFTNGYEDASGHAPSIGAAGFGRYLASHTLIKSHARAYHLYDDEFRATQQGKVGITLNIGWCEPLENSTEYEEACERQQQFEMGLYANPIFTDEGDYPAVVKERVAAISKAQGFTSSRLPTFTQEEIEYIRGTHDFFGLNHYSTYLGSPFDDSGNPPAFYKDMGTSTTQDPSWPGSASSWLAVVPWGFRKQIASIAQRYNNPPLIVTENGFSDHGELNDNGRIDYLTSYLTEMLKAINEDGCNVFGYTAWSFMDNFEWNSGYTERFGMYYVDFDDPERPRTIKDSANVYAEIIKTRQIPERFRK</sequence>
<comment type="caution">
    <text evidence="7">The sequence shown here is derived from an EMBL/GenBank/DDBJ whole genome shotgun (WGS) entry which is preliminary data.</text>
</comment>
<accession>A0ABQ8TJN9</accession>
<dbReference type="SUPFAM" id="SSF51445">
    <property type="entry name" value="(Trans)glycosidases"/>
    <property type="match status" value="1"/>
</dbReference>
<dbReference type="InterPro" id="IPR018120">
    <property type="entry name" value="Glyco_hydro_1_AS"/>
</dbReference>
<proteinExistence type="inferred from homology"/>
<dbReference type="Gene3D" id="3.20.20.80">
    <property type="entry name" value="Glycosidases"/>
    <property type="match status" value="1"/>
</dbReference>
<evidence type="ECO:0000256" key="4">
    <source>
        <dbReference type="ARBA" id="ARBA00023295"/>
    </source>
</evidence>
<name>A0ABQ8TJN9_PERAM</name>
<evidence type="ECO:0000256" key="6">
    <source>
        <dbReference type="RuleBase" id="RU003690"/>
    </source>
</evidence>
<dbReference type="PRINTS" id="PR00131">
    <property type="entry name" value="GLHYDRLASE1"/>
</dbReference>
<dbReference type="PANTHER" id="PTHR10353">
    <property type="entry name" value="GLYCOSYL HYDROLASE"/>
    <property type="match status" value="1"/>
</dbReference>
<evidence type="ECO:0000256" key="5">
    <source>
        <dbReference type="PROSITE-ProRule" id="PRU10055"/>
    </source>
</evidence>
<evidence type="ECO:0000256" key="1">
    <source>
        <dbReference type="ARBA" id="ARBA00010838"/>
    </source>
</evidence>
<keyword evidence="8" id="KW-1185">Reference proteome</keyword>
<keyword evidence="4" id="KW-0326">Glycosidase</keyword>